<protein>
    <recommendedName>
        <fullName evidence="4">Zinc finger GRF-type domain-containing protein</fullName>
    </recommendedName>
</protein>
<feature type="transmembrane region" description="Helical" evidence="1">
    <location>
        <begin position="109"/>
        <end position="130"/>
    </location>
</feature>
<dbReference type="AlphaFoldDB" id="A0AAW1L1M7"/>
<dbReference type="EMBL" id="JBDFQZ010000005">
    <property type="protein sequence ID" value="KAK9725744.1"/>
    <property type="molecule type" value="Genomic_DNA"/>
</dbReference>
<comment type="caution">
    <text evidence="2">The sequence shown here is derived from an EMBL/GenBank/DDBJ whole genome shotgun (WGS) entry which is preliminary data.</text>
</comment>
<organism evidence="2 3">
    <name type="scientific">Saponaria officinalis</name>
    <name type="common">Common soapwort</name>
    <name type="synonym">Lychnis saponaria</name>
    <dbReference type="NCBI Taxonomy" id="3572"/>
    <lineage>
        <taxon>Eukaryota</taxon>
        <taxon>Viridiplantae</taxon>
        <taxon>Streptophyta</taxon>
        <taxon>Embryophyta</taxon>
        <taxon>Tracheophyta</taxon>
        <taxon>Spermatophyta</taxon>
        <taxon>Magnoliopsida</taxon>
        <taxon>eudicotyledons</taxon>
        <taxon>Gunneridae</taxon>
        <taxon>Pentapetalae</taxon>
        <taxon>Caryophyllales</taxon>
        <taxon>Caryophyllaceae</taxon>
        <taxon>Caryophylleae</taxon>
        <taxon>Saponaria</taxon>
    </lineage>
</organism>
<keyword evidence="3" id="KW-1185">Reference proteome</keyword>
<proteinExistence type="predicted"/>
<dbReference type="Proteomes" id="UP001443914">
    <property type="component" value="Unassembled WGS sequence"/>
</dbReference>
<evidence type="ECO:0000313" key="3">
    <source>
        <dbReference type="Proteomes" id="UP001443914"/>
    </source>
</evidence>
<accession>A0AAW1L1M7</accession>
<keyword evidence="1" id="KW-1133">Transmembrane helix</keyword>
<name>A0AAW1L1M7_SAPOF</name>
<keyword evidence="1" id="KW-0812">Transmembrane</keyword>
<evidence type="ECO:0008006" key="4">
    <source>
        <dbReference type="Google" id="ProtNLM"/>
    </source>
</evidence>
<evidence type="ECO:0000313" key="2">
    <source>
        <dbReference type="EMBL" id="KAK9725744.1"/>
    </source>
</evidence>
<gene>
    <name evidence="2" type="ORF">RND81_05G166100</name>
</gene>
<evidence type="ECO:0000256" key="1">
    <source>
        <dbReference type="SAM" id="Phobius"/>
    </source>
</evidence>
<keyword evidence="1" id="KW-0472">Membrane</keyword>
<sequence length="132" mass="15257">MSSSSNNWRRNNPVEGLEFRNQACNMCGRSAVLKISGSTANPRKAYFKCLDCNNFVMWLRNEHVIKTDPFRRRNAYEDDAVLGLMSEIEELIRSENLGLKMKFEELAMVVKFMSFFVGLFVLFVVVVVMMKV</sequence>
<reference evidence="2" key="1">
    <citation type="submission" date="2024-03" db="EMBL/GenBank/DDBJ databases">
        <title>WGS assembly of Saponaria officinalis var. Norfolk2.</title>
        <authorList>
            <person name="Jenkins J."/>
            <person name="Shu S."/>
            <person name="Grimwood J."/>
            <person name="Barry K."/>
            <person name="Goodstein D."/>
            <person name="Schmutz J."/>
            <person name="Leebens-Mack J."/>
            <person name="Osbourn A."/>
        </authorList>
    </citation>
    <scope>NUCLEOTIDE SEQUENCE [LARGE SCALE GENOMIC DNA]</scope>
    <source>
        <strain evidence="2">JIC</strain>
    </source>
</reference>